<dbReference type="Pfam" id="PF08022">
    <property type="entry name" value="FAD_binding_8"/>
    <property type="match status" value="1"/>
</dbReference>
<feature type="transmembrane region" description="Helical" evidence="16">
    <location>
        <begin position="377"/>
        <end position="396"/>
    </location>
</feature>
<dbReference type="GO" id="GO:0015677">
    <property type="term" value="P:copper ion import"/>
    <property type="evidence" value="ECO:0007669"/>
    <property type="project" value="TreeGrafter"/>
</dbReference>
<dbReference type="Pfam" id="PF08030">
    <property type="entry name" value="NAD_binding_6"/>
    <property type="match status" value="1"/>
</dbReference>
<dbReference type="GO" id="GO:0006879">
    <property type="term" value="P:intracellular iron ion homeostasis"/>
    <property type="evidence" value="ECO:0007669"/>
    <property type="project" value="TreeGrafter"/>
</dbReference>
<dbReference type="PANTHER" id="PTHR32361:SF25">
    <property type="entry name" value="FERRIC_CUPRIC REDUCTASE TRANSMEMBRANE COMPONENT 1"/>
    <property type="match status" value="1"/>
</dbReference>
<keyword evidence="7 16" id="KW-0812">Transmembrane</keyword>
<evidence type="ECO:0000256" key="9">
    <source>
        <dbReference type="ARBA" id="ARBA00022857"/>
    </source>
</evidence>
<dbReference type="PhylomeDB" id="A0A061B9V6"/>
<keyword evidence="9" id="KW-0521">NADP</keyword>
<reference evidence="19" key="1">
    <citation type="journal article" date="2014" name="Genome Announc.">
        <title>Genome sequence of the yeast Cyberlindnera fabianii (Hansenula fabianii).</title>
        <authorList>
            <person name="Freel K.C."/>
            <person name="Sarilar V."/>
            <person name="Neuveglise C."/>
            <person name="Devillers H."/>
            <person name="Friedrich A."/>
            <person name="Schacherer J."/>
        </authorList>
    </citation>
    <scope>NUCLEOTIDE SEQUENCE</scope>
    <source>
        <strain evidence="19">YJS4271</strain>
    </source>
</reference>
<comment type="similarity">
    <text evidence="3">Belongs to the ferric reductase (FRE) family.</text>
</comment>
<keyword evidence="4" id="KW-0813">Transport</keyword>
<evidence type="ECO:0000256" key="14">
    <source>
        <dbReference type="ARBA" id="ARBA00023065"/>
    </source>
</evidence>
<feature type="domain" description="FAD-binding FR-type" evidence="18">
    <location>
        <begin position="425"/>
        <end position="535"/>
    </location>
</feature>
<evidence type="ECO:0000256" key="10">
    <source>
        <dbReference type="ARBA" id="ARBA00022982"/>
    </source>
</evidence>
<keyword evidence="5" id="KW-0349">Heme</keyword>
<dbReference type="InterPro" id="IPR051410">
    <property type="entry name" value="Ferric/Cupric_Reductase"/>
</dbReference>
<keyword evidence="14" id="KW-0406">Ion transport</keyword>
<keyword evidence="6" id="KW-0285">Flavoprotein</keyword>
<protein>
    <submittedName>
        <fullName evidence="19">CYFA0S22e00254g1_1</fullName>
    </submittedName>
</protein>
<evidence type="ECO:0000256" key="8">
    <source>
        <dbReference type="ARBA" id="ARBA00022827"/>
    </source>
</evidence>
<evidence type="ECO:0000256" key="16">
    <source>
        <dbReference type="SAM" id="Phobius"/>
    </source>
</evidence>
<evidence type="ECO:0000256" key="4">
    <source>
        <dbReference type="ARBA" id="ARBA00022448"/>
    </source>
</evidence>
<evidence type="ECO:0000313" key="19">
    <source>
        <dbReference type="EMBL" id="CDR46121.1"/>
    </source>
</evidence>
<dbReference type="InterPro" id="IPR017927">
    <property type="entry name" value="FAD-bd_FR_type"/>
</dbReference>
<evidence type="ECO:0000256" key="2">
    <source>
        <dbReference type="ARBA" id="ARBA00004141"/>
    </source>
</evidence>
<feature type="chain" id="PRO_5001598717" evidence="17">
    <location>
        <begin position="20"/>
        <end position="710"/>
    </location>
</feature>
<evidence type="ECO:0000259" key="18">
    <source>
        <dbReference type="PROSITE" id="PS51384"/>
    </source>
</evidence>
<feature type="transmembrane region" description="Helical" evidence="16">
    <location>
        <begin position="235"/>
        <end position="254"/>
    </location>
</feature>
<dbReference type="InterPro" id="IPR039261">
    <property type="entry name" value="FNR_nucleotide-bd"/>
</dbReference>
<name>A0A061B9V6_CYBFA</name>
<dbReference type="InterPro" id="IPR013112">
    <property type="entry name" value="FAD-bd_8"/>
</dbReference>
<evidence type="ECO:0000256" key="1">
    <source>
        <dbReference type="ARBA" id="ARBA00001974"/>
    </source>
</evidence>
<feature type="transmembrane region" description="Helical" evidence="16">
    <location>
        <begin position="161"/>
        <end position="179"/>
    </location>
</feature>
<comment type="subcellular location">
    <subcellularLocation>
        <location evidence="2">Membrane</location>
        <topology evidence="2">Multi-pass membrane protein</topology>
    </subcellularLocation>
</comment>
<keyword evidence="12" id="KW-0560">Oxidoreductase</keyword>
<dbReference type="VEuPathDB" id="FungiDB:BON22_1926"/>
<keyword evidence="13" id="KW-0408">Iron</keyword>
<comment type="cofactor">
    <cofactor evidence="1">
        <name>FAD</name>
        <dbReference type="ChEBI" id="CHEBI:57692"/>
    </cofactor>
</comment>
<dbReference type="PANTHER" id="PTHR32361">
    <property type="entry name" value="FERRIC/CUPRIC REDUCTASE TRANSMEMBRANE COMPONENT"/>
    <property type="match status" value="1"/>
</dbReference>
<feature type="transmembrane region" description="Helical" evidence="16">
    <location>
        <begin position="351"/>
        <end position="370"/>
    </location>
</feature>
<dbReference type="AlphaFoldDB" id="A0A061B9V6"/>
<gene>
    <name evidence="19" type="ORF">CYFA0S_22e00254g</name>
</gene>
<evidence type="ECO:0000256" key="3">
    <source>
        <dbReference type="ARBA" id="ARBA00006278"/>
    </source>
</evidence>
<dbReference type="SFLD" id="SFLDG01168">
    <property type="entry name" value="Ferric_reductase_subgroup_(FRE"/>
    <property type="match status" value="1"/>
</dbReference>
<evidence type="ECO:0000256" key="12">
    <source>
        <dbReference type="ARBA" id="ARBA00023002"/>
    </source>
</evidence>
<dbReference type="PROSITE" id="PS51384">
    <property type="entry name" value="FAD_FR"/>
    <property type="match status" value="1"/>
</dbReference>
<evidence type="ECO:0000256" key="11">
    <source>
        <dbReference type="ARBA" id="ARBA00022989"/>
    </source>
</evidence>
<dbReference type="SFLD" id="SFLDS00052">
    <property type="entry name" value="Ferric_Reductase_Domain"/>
    <property type="match status" value="1"/>
</dbReference>
<keyword evidence="8" id="KW-0274">FAD</keyword>
<feature type="signal peptide" evidence="17">
    <location>
        <begin position="1"/>
        <end position="19"/>
    </location>
</feature>
<dbReference type="CDD" id="cd06186">
    <property type="entry name" value="NOX_Duox_like_FAD_NADP"/>
    <property type="match status" value="1"/>
</dbReference>
<feature type="transmembrane region" description="Helical" evidence="16">
    <location>
        <begin position="274"/>
        <end position="293"/>
    </location>
</feature>
<dbReference type="InterPro" id="IPR013121">
    <property type="entry name" value="Fe_red_NAD-bd_6"/>
</dbReference>
<proteinExistence type="inferred from homology"/>
<keyword evidence="11 16" id="KW-1133">Transmembrane helix</keyword>
<dbReference type="Pfam" id="PF01794">
    <property type="entry name" value="Ferric_reduct"/>
    <property type="match status" value="1"/>
</dbReference>
<sequence length="710" mass="81534">MRYVSLIGCLLALVSSVQALVIIDSILATQCIYTMKDYDWGCNSTGQGAKAYSCRCHNVDWVGSVTNCLESKGVNNSREFIDHAYRHLRGRCISKGHIDWPVDVLKWYQQNATNYIKEPLSTDLTTTLHHPITVNETKYAYYEKSFNHIYAQVVRSQAYQWGYVFFWTFVIVCGTILNFSRHFIFNYTGLGKSKHTSSFFKTIRSRFILPNLVSKSYYRIFSIIPIHIPNTQESIILAFFSIYTVLACCTGYTIELPNAYMNGHIWQLLDLIGYRTALGAFALIPPTFFFGIRNNPFIKLTGSSIQTFMVYHKWSAWAMCINALIHSAVWTDYTIREGDYKAWAMDAYWQWGIAGTTVCFLMLFFAGAWFRELTYELFLIIHQLFGVFLIVTMWFHCNTLGWMGWLYATIVIWCYDRVVRFLSVLANGGAKTAKITRLNEDLLRVVVDRPVNSTYFPGSFYYFYFLNMNMRFYQSHPFSVMKSKRAGEEDCYAVVVKCHKGITRKIMNQLERLRNRNSTFVDVCTEGPYGAPITLRNHEQYVFICAGVGFTPCYAQAVDLVEKSAKTGRAKVIKFLWVVRDTEYYNLFKEDFEYLADNGVEVTVITTRESGDQTTDDHLKNNTSDEEVENTNCCCKESMTLMKRHGGISPQMLGHRPSPSQLVKDTELTGSTCFITSGPVSFVDEVRAAVCEVVKDANVRVDLYDESFSM</sequence>
<evidence type="ECO:0000256" key="17">
    <source>
        <dbReference type="SAM" id="SignalP"/>
    </source>
</evidence>
<keyword evidence="5" id="KW-0479">Metal-binding</keyword>
<dbReference type="OrthoDB" id="167398at2759"/>
<keyword evidence="17" id="KW-0732">Signal</keyword>
<feature type="transmembrane region" description="Helical" evidence="16">
    <location>
        <begin position="314"/>
        <end position="331"/>
    </location>
</feature>
<accession>A0A061B9V6</accession>
<keyword evidence="15 16" id="KW-0472">Membrane</keyword>
<evidence type="ECO:0000256" key="6">
    <source>
        <dbReference type="ARBA" id="ARBA00022630"/>
    </source>
</evidence>
<dbReference type="GO" id="GO:0005886">
    <property type="term" value="C:plasma membrane"/>
    <property type="evidence" value="ECO:0007669"/>
    <property type="project" value="TreeGrafter"/>
</dbReference>
<organism evidence="19">
    <name type="scientific">Cyberlindnera fabianii</name>
    <name type="common">Yeast</name>
    <name type="synonym">Hansenula fabianii</name>
    <dbReference type="NCBI Taxonomy" id="36022"/>
    <lineage>
        <taxon>Eukaryota</taxon>
        <taxon>Fungi</taxon>
        <taxon>Dikarya</taxon>
        <taxon>Ascomycota</taxon>
        <taxon>Saccharomycotina</taxon>
        <taxon>Saccharomycetes</taxon>
        <taxon>Phaffomycetales</taxon>
        <taxon>Phaffomycetaceae</taxon>
        <taxon>Cyberlindnera</taxon>
    </lineage>
</organism>
<keyword evidence="10" id="KW-0249">Electron transport</keyword>
<evidence type="ECO:0000256" key="13">
    <source>
        <dbReference type="ARBA" id="ARBA00023004"/>
    </source>
</evidence>
<dbReference type="GO" id="GO:0000293">
    <property type="term" value="F:ferric-chelate reductase activity"/>
    <property type="evidence" value="ECO:0007669"/>
    <property type="project" value="UniProtKB-ARBA"/>
</dbReference>
<dbReference type="SUPFAM" id="SSF52343">
    <property type="entry name" value="Ferredoxin reductase-like, C-terminal NADP-linked domain"/>
    <property type="match status" value="1"/>
</dbReference>
<evidence type="ECO:0000256" key="5">
    <source>
        <dbReference type="ARBA" id="ARBA00022617"/>
    </source>
</evidence>
<dbReference type="EMBL" id="LK052907">
    <property type="protein sequence ID" value="CDR46121.1"/>
    <property type="molecule type" value="Genomic_DNA"/>
</dbReference>
<evidence type="ECO:0000256" key="7">
    <source>
        <dbReference type="ARBA" id="ARBA00022692"/>
    </source>
</evidence>
<evidence type="ECO:0000256" key="15">
    <source>
        <dbReference type="ARBA" id="ARBA00023136"/>
    </source>
</evidence>
<dbReference type="Gene3D" id="3.40.50.80">
    <property type="entry name" value="Nucleotide-binding domain of ferredoxin-NADP reductase (FNR) module"/>
    <property type="match status" value="1"/>
</dbReference>
<dbReference type="InterPro" id="IPR013130">
    <property type="entry name" value="Fe3_Rdtase_TM_dom"/>
</dbReference>
<dbReference type="GO" id="GO:0006826">
    <property type="term" value="P:iron ion transport"/>
    <property type="evidence" value="ECO:0007669"/>
    <property type="project" value="TreeGrafter"/>
</dbReference>